<organism evidence="1 2">
    <name type="scientific">Artomyces pyxidatus</name>
    <dbReference type="NCBI Taxonomy" id="48021"/>
    <lineage>
        <taxon>Eukaryota</taxon>
        <taxon>Fungi</taxon>
        <taxon>Dikarya</taxon>
        <taxon>Basidiomycota</taxon>
        <taxon>Agaricomycotina</taxon>
        <taxon>Agaricomycetes</taxon>
        <taxon>Russulales</taxon>
        <taxon>Auriscalpiaceae</taxon>
        <taxon>Artomyces</taxon>
    </lineage>
</organism>
<dbReference type="Proteomes" id="UP000814140">
    <property type="component" value="Unassembled WGS sequence"/>
</dbReference>
<gene>
    <name evidence="1" type="ORF">BV25DRAFT_1922246</name>
</gene>
<comment type="caution">
    <text evidence="1">The sequence shown here is derived from an EMBL/GenBank/DDBJ whole genome shotgun (WGS) entry which is preliminary data.</text>
</comment>
<sequence>MKSQSRVTTVQLVLGSSSAVILPDRSGAVRAWITPSRLVLLECTPAMATDTHRAGCGTQLGCTEPSEHTLHSFTHLHHTPSVPWTSLHSPIPLQQVIKLASPGHDCPDVLSVRDSIILNGKSVSSEAYTHAWELVKQADADHRVGAASSVELLMATTLLIFEHAALEVVVLEVGMGGRLDATIVIADAYVLVSALMAVDLDHQAFL</sequence>
<keyword evidence="2" id="KW-1185">Reference proteome</keyword>
<reference evidence="1" key="1">
    <citation type="submission" date="2021-03" db="EMBL/GenBank/DDBJ databases">
        <authorList>
            <consortium name="DOE Joint Genome Institute"/>
            <person name="Ahrendt S."/>
            <person name="Looney B.P."/>
            <person name="Miyauchi S."/>
            <person name="Morin E."/>
            <person name="Drula E."/>
            <person name="Courty P.E."/>
            <person name="Chicoki N."/>
            <person name="Fauchery L."/>
            <person name="Kohler A."/>
            <person name="Kuo A."/>
            <person name="Labutti K."/>
            <person name="Pangilinan J."/>
            <person name="Lipzen A."/>
            <person name="Riley R."/>
            <person name="Andreopoulos W."/>
            <person name="He G."/>
            <person name="Johnson J."/>
            <person name="Barry K.W."/>
            <person name="Grigoriev I.V."/>
            <person name="Nagy L."/>
            <person name="Hibbett D."/>
            <person name="Henrissat B."/>
            <person name="Matheny P.B."/>
            <person name="Labbe J."/>
            <person name="Martin F."/>
        </authorList>
    </citation>
    <scope>NUCLEOTIDE SEQUENCE</scope>
    <source>
        <strain evidence="1">HHB10654</strain>
    </source>
</reference>
<dbReference type="EMBL" id="MU277328">
    <property type="protein sequence ID" value="KAI0054932.1"/>
    <property type="molecule type" value="Genomic_DNA"/>
</dbReference>
<reference evidence="1" key="2">
    <citation type="journal article" date="2022" name="New Phytol.">
        <title>Evolutionary transition to the ectomycorrhizal habit in the genomes of a hyperdiverse lineage of mushroom-forming fungi.</title>
        <authorList>
            <person name="Looney B."/>
            <person name="Miyauchi S."/>
            <person name="Morin E."/>
            <person name="Drula E."/>
            <person name="Courty P.E."/>
            <person name="Kohler A."/>
            <person name="Kuo A."/>
            <person name="LaButti K."/>
            <person name="Pangilinan J."/>
            <person name="Lipzen A."/>
            <person name="Riley R."/>
            <person name="Andreopoulos W."/>
            <person name="He G."/>
            <person name="Johnson J."/>
            <person name="Nolan M."/>
            <person name="Tritt A."/>
            <person name="Barry K.W."/>
            <person name="Grigoriev I.V."/>
            <person name="Nagy L.G."/>
            <person name="Hibbett D."/>
            <person name="Henrissat B."/>
            <person name="Matheny P.B."/>
            <person name="Labbe J."/>
            <person name="Martin F.M."/>
        </authorList>
    </citation>
    <scope>NUCLEOTIDE SEQUENCE</scope>
    <source>
        <strain evidence="1">HHB10654</strain>
    </source>
</reference>
<evidence type="ECO:0000313" key="2">
    <source>
        <dbReference type="Proteomes" id="UP000814140"/>
    </source>
</evidence>
<accession>A0ACB8SFC4</accession>
<name>A0ACB8SFC4_9AGAM</name>
<protein>
    <submittedName>
        <fullName evidence="1">Uncharacterized protein</fullName>
    </submittedName>
</protein>
<evidence type="ECO:0000313" key="1">
    <source>
        <dbReference type="EMBL" id="KAI0054932.1"/>
    </source>
</evidence>
<proteinExistence type="predicted"/>